<dbReference type="GO" id="GO:0071555">
    <property type="term" value="P:cell wall organization"/>
    <property type="evidence" value="ECO:0007669"/>
    <property type="project" value="UniProtKB-KW"/>
</dbReference>
<sequence>MKRRHLVSILFFCVAYLLSIAWGLYQYHYMLQPLSKQTIAWASPALSTRYGQRGGYVWEMQNRLQFLGFYGGKIDGVFGDGTLQSVRLFQSRFGLTVDGIVGTQTKHMLWKATRNWNVTPTSNTGLSAREIDMITRCVYGEARGEPYIGQVAVAAVIMNRVRSEKFPNTPSAVIFQPGAFTAVSDSQIWLQPNQTAYQATRDALNGWDPSDGALYYFNPVTATSKWIWSRPQIKKIGKHIFCR</sequence>
<dbReference type="Pfam" id="PF07486">
    <property type="entry name" value="Hydrolase_2"/>
    <property type="match status" value="1"/>
</dbReference>
<evidence type="ECO:0000256" key="7">
    <source>
        <dbReference type="ARBA" id="ARBA00023316"/>
    </source>
</evidence>
<evidence type="ECO:0000256" key="4">
    <source>
        <dbReference type="ARBA" id="ARBA00022729"/>
    </source>
</evidence>
<keyword evidence="6" id="KW-0749">Sporulation</keyword>
<proteinExistence type="inferred from homology"/>
<dbReference type="EMBL" id="FQVL01000001">
    <property type="protein sequence ID" value="SHE51971.1"/>
    <property type="molecule type" value="Genomic_DNA"/>
</dbReference>
<evidence type="ECO:0000256" key="5">
    <source>
        <dbReference type="ARBA" id="ARBA00022801"/>
    </source>
</evidence>
<name>A0A1M4U563_9BACL</name>
<dbReference type="NCBIfam" id="TIGR02869">
    <property type="entry name" value="spore_SleB"/>
    <property type="match status" value="1"/>
</dbReference>
<keyword evidence="5" id="KW-0378">Hydrolase</keyword>
<dbReference type="STRING" id="112248.SAMN05444392_101821"/>
<dbReference type="InterPro" id="IPR036365">
    <property type="entry name" value="PGBD-like_sf"/>
</dbReference>
<keyword evidence="3" id="KW-0309">Germination</keyword>
<dbReference type="InterPro" id="IPR036366">
    <property type="entry name" value="PGBDSf"/>
</dbReference>
<gene>
    <name evidence="11" type="ORF">SAMN05444392_101821</name>
</gene>
<dbReference type="InterPro" id="IPR002477">
    <property type="entry name" value="Peptidoglycan-bd-like"/>
</dbReference>
<keyword evidence="12" id="KW-1185">Reference proteome</keyword>
<accession>A0A1M4U563</accession>
<dbReference type="Gene3D" id="6.20.240.60">
    <property type="match status" value="1"/>
</dbReference>
<dbReference type="InterPro" id="IPR042047">
    <property type="entry name" value="SleB_dom1"/>
</dbReference>
<evidence type="ECO:0000259" key="10">
    <source>
        <dbReference type="Pfam" id="PF07486"/>
    </source>
</evidence>
<dbReference type="Proteomes" id="UP000184476">
    <property type="component" value="Unassembled WGS sequence"/>
</dbReference>
<evidence type="ECO:0000256" key="8">
    <source>
        <dbReference type="NCBIfam" id="TIGR02869"/>
    </source>
</evidence>
<evidence type="ECO:0000313" key="12">
    <source>
        <dbReference type="Proteomes" id="UP000184476"/>
    </source>
</evidence>
<dbReference type="Pfam" id="PF01471">
    <property type="entry name" value="PG_binding_1"/>
    <property type="match status" value="1"/>
</dbReference>
<keyword evidence="7" id="KW-0961">Cell wall biogenesis/degradation</keyword>
<dbReference type="FunFam" id="6.20.240.60:FF:000001">
    <property type="entry name" value="Spore cortex-lytic enzyme"/>
    <property type="match status" value="1"/>
</dbReference>
<comment type="similarity">
    <text evidence="1">Belongs to the SleB family.</text>
</comment>
<dbReference type="Gene3D" id="1.10.10.2520">
    <property type="entry name" value="Cell wall hydrolase SleB, domain 1"/>
    <property type="match status" value="1"/>
</dbReference>
<protein>
    <recommendedName>
        <fullName evidence="2 8">Spore cortex-lytic enzyme</fullName>
    </recommendedName>
</protein>
<evidence type="ECO:0000313" key="11">
    <source>
        <dbReference type="EMBL" id="SHE51971.1"/>
    </source>
</evidence>
<dbReference type="GO" id="GO:0016787">
    <property type="term" value="F:hydrolase activity"/>
    <property type="evidence" value="ECO:0007669"/>
    <property type="project" value="UniProtKB-KW"/>
</dbReference>
<dbReference type="InterPro" id="IPR014224">
    <property type="entry name" value="Spore_cortex_SleB"/>
</dbReference>
<organism evidence="11 12">
    <name type="scientific">Seinonella peptonophila</name>
    <dbReference type="NCBI Taxonomy" id="112248"/>
    <lineage>
        <taxon>Bacteria</taxon>
        <taxon>Bacillati</taxon>
        <taxon>Bacillota</taxon>
        <taxon>Bacilli</taxon>
        <taxon>Bacillales</taxon>
        <taxon>Thermoactinomycetaceae</taxon>
        <taxon>Seinonella</taxon>
    </lineage>
</organism>
<evidence type="ECO:0000256" key="2">
    <source>
        <dbReference type="ARBA" id="ARBA00018364"/>
    </source>
</evidence>
<dbReference type="GO" id="GO:0009847">
    <property type="term" value="P:spore germination"/>
    <property type="evidence" value="ECO:0007669"/>
    <property type="project" value="UniProtKB-UniRule"/>
</dbReference>
<dbReference type="GO" id="GO:0030435">
    <property type="term" value="P:sporulation resulting in formation of a cellular spore"/>
    <property type="evidence" value="ECO:0007669"/>
    <property type="project" value="UniProtKB-KW"/>
</dbReference>
<dbReference type="RefSeq" id="WP_073152345.1">
    <property type="nucleotide sequence ID" value="NZ_FQVL01000001.1"/>
</dbReference>
<evidence type="ECO:0000256" key="6">
    <source>
        <dbReference type="ARBA" id="ARBA00022969"/>
    </source>
</evidence>
<evidence type="ECO:0000259" key="9">
    <source>
        <dbReference type="Pfam" id="PF01471"/>
    </source>
</evidence>
<feature type="domain" description="Peptidoglycan binding-like" evidence="9">
    <location>
        <begin position="57"/>
        <end position="108"/>
    </location>
</feature>
<dbReference type="SUPFAM" id="SSF47090">
    <property type="entry name" value="PGBD-like"/>
    <property type="match status" value="1"/>
</dbReference>
<feature type="domain" description="Cell wall hydrolase SleB" evidence="10">
    <location>
        <begin position="144"/>
        <end position="242"/>
    </location>
</feature>
<evidence type="ECO:0000256" key="1">
    <source>
        <dbReference type="ARBA" id="ARBA00007010"/>
    </source>
</evidence>
<reference evidence="11 12" key="1">
    <citation type="submission" date="2016-11" db="EMBL/GenBank/DDBJ databases">
        <authorList>
            <person name="Jaros S."/>
            <person name="Januszkiewicz K."/>
            <person name="Wedrychowicz H."/>
        </authorList>
    </citation>
    <scope>NUCLEOTIDE SEQUENCE [LARGE SCALE GENOMIC DNA]</scope>
    <source>
        <strain evidence="11 12">DSM 44666</strain>
    </source>
</reference>
<dbReference type="InterPro" id="IPR011105">
    <property type="entry name" value="Cell_wall_hydrolase_SleB"/>
</dbReference>
<dbReference type="Gene3D" id="1.10.101.10">
    <property type="entry name" value="PGBD-like superfamily/PGBD"/>
    <property type="match status" value="1"/>
</dbReference>
<keyword evidence="4" id="KW-0732">Signal</keyword>
<dbReference type="AlphaFoldDB" id="A0A1M4U563"/>
<evidence type="ECO:0000256" key="3">
    <source>
        <dbReference type="ARBA" id="ARBA00022544"/>
    </source>
</evidence>